<dbReference type="RefSeq" id="WP_345267364.1">
    <property type="nucleotide sequence ID" value="NZ_BAABIM010000003.1"/>
</dbReference>
<dbReference type="InterPro" id="IPR036689">
    <property type="entry name" value="ESAT-6-like_sf"/>
</dbReference>
<proteinExistence type="predicted"/>
<sequence>MAVAEERTPQAGELEVHLPDMRGYSGLIDAIGTDCGALSAQAETYCSNADFGKILEDLTADYAALLPVLHDLLADQETLMKDYAVAIDQLVVDYETTDDGVARDFGGDGITGGSGTNSAKFAQVSPVDYLATPYPSESDLPEVSFGFVFDKLAWALEKFCNWDVRAQVTDWIAGDVVDVSTQAKCWEIIGERIGDTRDNLGEGQSLIFQTWSGQAANSHAASMYGWDTALDDQATEFPQLGDYLRQVAEEAVNVAQLVVDCIRLAIDLILGAWSLMYVPIVGQARFIKKAWDAYKQASRATAYLRMLWSFLRTVKDYFVVLFDKLNPAILPPAPLAV</sequence>
<evidence type="ECO:0000313" key="2">
    <source>
        <dbReference type="Proteomes" id="UP001500621"/>
    </source>
</evidence>
<dbReference type="EMBL" id="BAABIM010000003">
    <property type="protein sequence ID" value="GAA4690502.1"/>
    <property type="molecule type" value="Genomic_DNA"/>
</dbReference>
<keyword evidence="2" id="KW-1185">Reference proteome</keyword>
<comment type="caution">
    <text evidence="1">The sequence shown here is derived from an EMBL/GenBank/DDBJ whole genome shotgun (WGS) entry which is preliminary data.</text>
</comment>
<organism evidence="1 2">
    <name type="scientific">Nocardioides nanhaiensis</name>
    <dbReference type="NCBI Taxonomy" id="1476871"/>
    <lineage>
        <taxon>Bacteria</taxon>
        <taxon>Bacillati</taxon>
        <taxon>Actinomycetota</taxon>
        <taxon>Actinomycetes</taxon>
        <taxon>Propionibacteriales</taxon>
        <taxon>Nocardioidaceae</taxon>
        <taxon>Nocardioides</taxon>
    </lineage>
</organism>
<protein>
    <recommendedName>
        <fullName evidence="3">WXG100 family type VII secretion target</fullName>
    </recommendedName>
</protein>
<dbReference type="Proteomes" id="UP001500621">
    <property type="component" value="Unassembled WGS sequence"/>
</dbReference>
<gene>
    <name evidence="1" type="ORF">GCM10023226_30470</name>
</gene>
<evidence type="ECO:0000313" key="1">
    <source>
        <dbReference type="EMBL" id="GAA4690502.1"/>
    </source>
</evidence>
<reference evidence="2" key="1">
    <citation type="journal article" date="2019" name="Int. J. Syst. Evol. Microbiol.">
        <title>The Global Catalogue of Microorganisms (GCM) 10K type strain sequencing project: providing services to taxonomists for standard genome sequencing and annotation.</title>
        <authorList>
            <consortium name="The Broad Institute Genomics Platform"/>
            <consortium name="The Broad Institute Genome Sequencing Center for Infectious Disease"/>
            <person name="Wu L."/>
            <person name="Ma J."/>
        </authorList>
    </citation>
    <scope>NUCLEOTIDE SEQUENCE [LARGE SCALE GENOMIC DNA]</scope>
    <source>
        <strain evidence="2">JCM 18127</strain>
    </source>
</reference>
<evidence type="ECO:0008006" key="3">
    <source>
        <dbReference type="Google" id="ProtNLM"/>
    </source>
</evidence>
<name>A0ABP8WIU1_9ACTN</name>
<dbReference type="SUPFAM" id="SSF140453">
    <property type="entry name" value="EsxAB dimer-like"/>
    <property type="match status" value="1"/>
</dbReference>
<accession>A0ABP8WIU1</accession>